<protein>
    <submittedName>
        <fullName evidence="2">Uncharacterized protein</fullName>
    </submittedName>
</protein>
<name>A0A164SPV2_DAUCS</name>
<dbReference type="AlphaFoldDB" id="A0A164SPV2"/>
<gene>
    <name evidence="2" type="ORF">DCAR_023580</name>
</gene>
<accession>A0A164SPV2</accession>
<comment type="caution">
    <text evidence="2">The sequence shown here is derived from an EMBL/GenBank/DDBJ whole genome shotgun (WGS) entry which is preliminary data.</text>
</comment>
<reference evidence="2" key="1">
    <citation type="journal article" date="2016" name="Nat. Genet.">
        <title>A high-quality carrot genome assembly provides new insights into carotenoid accumulation and asterid genome evolution.</title>
        <authorList>
            <person name="Iorizzo M."/>
            <person name="Ellison S."/>
            <person name="Senalik D."/>
            <person name="Zeng P."/>
            <person name="Satapoomin P."/>
            <person name="Huang J."/>
            <person name="Bowman M."/>
            <person name="Iovene M."/>
            <person name="Sanseverino W."/>
            <person name="Cavagnaro P."/>
            <person name="Yildiz M."/>
            <person name="Macko-Podgorni A."/>
            <person name="Moranska E."/>
            <person name="Grzebelus E."/>
            <person name="Grzebelus D."/>
            <person name="Ashrafi H."/>
            <person name="Zheng Z."/>
            <person name="Cheng S."/>
            <person name="Spooner D."/>
            <person name="Van Deynze A."/>
            <person name="Simon P."/>
        </authorList>
    </citation>
    <scope>NUCLEOTIDE SEQUENCE [LARGE SCALE GENOMIC DNA]</scope>
    <source>
        <tissue evidence="2">Leaf</tissue>
    </source>
</reference>
<dbReference type="Gramene" id="KZM86446">
    <property type="protein sequence ID" value="KZM86446"/>
    <property type="gene ID" value="DCAR_023580"/>
</dbReference>
<organism evidence="2">
    <name type="scientific">Daucus carota subsp. sativus</name>
    <name type="common">Carrot</name>
    <dbReference type="NCBI Taxonomy" id="79200"/>
    <lineage>
        <taxon>Eukaryota</taxon>
        <taxon>Viridiplantae</taxon>
        <taxon>Streptophyta</taxon>
        <taxon>Embryophyta</taxon>
        <taxon>Tracheophyta</taxon>
        <taxon>Spermatophyta</taxon>
        <taxon>Magnoliopsida</taxon>
        <taxon>eudicotyledons</taxon>
        <taxon>Gunneridae</taxon>
        <taxon>Pentapetalae</taxon>
        <taxon>asterids</taxon>
        <taxon>campanulids</taxon>
        <taxon>Apiales</taxon>
        <taxon>Apiaceae</taxon>
        <taxon>Apioideae</taxon>
        <taxon>Scandiceae</taxon>
        <taxon>Daucinae</taxon>
        <taxon>Daucus</taxon>
        <taxon>Daucus sect. Daucus</taxon>
    </lineage>
</organism>
<evidence type="ECO:0000256" key="1">
    <source>
        <dbReference type="SAM" id="MobiDB-lite"/>
    </source>
</evidence>
<sequence>MPGAPCRRSAATPIRIRPPSLIAIIIRLSPPIARHSVLIQRVVAYMTLSSHISPGRFRFHHHLLVAINHVSHEHRAIVAVANDCELDIERGVRGLRDDGHGHGEDEDQDMDGDSSHRGAARPFRREEGRSKGCMLREANGYWNGEVRFG</sequence>
<dbReference type="EMBL" id="LNRQ01000007">
    <property type="protein sequence ID" value="KZM86446.1"/>
    <property type="molecule type" value="Genomic_DNA"/>
</dbReference>
<feature type="compositionally biased region" description="Basic and acidic residues" evidence="1">
    <location>
        <begin position="93"/>
        <end position="103"/>
    </location>
</feature>
<proteinExistence type="predicted"/>
<evidence type="ECO:0000313" key="2">
    <source>
        <dbReference type="EMBL" id="KZM86446.1"/>
    </source>
</evidence>
<feature type="region of interest" description="Disordered" evidence="1">
    <location>
        <begin position="93"/>
        <end position="129"/>
    </location>
</feature>